<evidence type="ECO:0000256" key="6">
    <source>
        <dbReference type="ARBA" id="ARBA00022989"/>
    </source>
</evidence>
<dbReference type="InterPro" id="IPR006639">
    <property type="entry name" value="Preselin/SPP"/>
</dbReference>
<evidence type="ECO:0000256" key="2">
    <source>
        <dbReference type="ARBA" id="ARBA00006859"/>
    </source>
</evidence>
<evidence type="ECO:0000256" key="8">
    <source>
        <dbReference type="SAM" id="Phobius"/>
    </source>
</evidence>
<evidence type="ECO:0000313" key="9">
    <source>
        <dbReference type="EMBL" id="CAE0237646.1"/>
    </source>
</evidence>
<dbReference type="InterPro" id="IPR007369">
    <property type="entry name" value="Peptidase_A22B_SPP"/>
</dbReference>
<evidence type="ECO:0000256" key="5">
    <source>
        <dbReference type="ARBA" id="ARBA00022824"/>
    </source>
</evidence>
<feature type="transmembrane region" description="Helical" evidence="8">
    <location>
        <begin position="345"/>
        <end position="363"/>
    </location>
</feature>
<feature type="transmembrane region" description="Helical" evidence="8">
    <location>
        <begin position="12"/>
        <end position="30"/>
    </location>
</feature>
<evidence type="ECO:0000256" key="4">
    <source>
        <dbReference type="ARBA" id="ARBA00022801"/>
    </source>
</evidence>
<dbReference type="GO" id="GO:0098553">
    <property type="term" value="C:lumenal side of endoplasmic reticulum membrane"/>
    <property type="evidence" value="ECO:0007669"/>
    <property type="project" value="TreeGrafter"/>
</dbReference>
<name>A0A7S3FX05_9SPIT</name>
<keyword evidence="5" id="KW-0256">Endoplasmic reticulum</keyword>
<feature type="transmembrane region" description="Helical" evidence="8">
    <location>
        <begin position="109"/>
        <end position="127"/>
    </location>
</feature>
<dbReference type="GO" id="GO:0042500">
    <property type="term" value="F:aspartic endopeptidase activity, intramembrane cleaving"/>
    <property type="evidence" value="ECO:0007669"/>
    <property type="project" value="InterPro"/>
</dbReference>
<feature type="transmembrane region" description="Helical" evidence="8">
    <location>
        <begin position="208"/>
        <end position="232"/>
    </location>
</feature>
<evidence type="ECO:0000256" key="1">
    <source>
        <dbReference type="ARBA" id="ARBA00004477"/>
    </source>
</evidence>
<dbReference type="PANTHER" id="PTHR12174">
    <property type="entry name" value="SIGNAL PEPTIDE PEPTIDASE"/>
    <property type="match status" value="1"/>
</dbReference>
<feature type="transmembrane region" description="Helical" evidence="8">
    <location>
        <begin position="148"/>
        <end position="170"/>
    </location>
</feature>
<feature type="transmembrane region" description="Helical" evidence="8">
    <location>
        <begin position="182"/>
        <end position="201"/>
    </location>
</feature>
<organism evidence="9">
    <name type="scientific">Strombidium rassoulzadegani</name>
    <dbReference type="NCBI Taxonomy" id="1082188"/>
    <lineage>
        <taxon>Eukaryota</taxon>
        <taxon>Sar</taxon>
        <taxon>Alveolata</taxon>
        <taxon>Ciliophora</taxon>
        <taxon>Intramacronucleata</taxon>
        <taxon>Spirotrichea</taxon>
        <taxon>Oligotrichia</taxon>
        <taxon>Strombidiidae</taxon>
        <taxon>Strombidium</taxon>
    </lineage>
</organism>
<dbReference type="GO" id="GO:0098554">
    <property type="term" value="C:cytoplasmic side of endoplasmic reticulum membrane"/>
    <property type="evidence" value="ECO:0007669"/>
    <property type="project" value="TreeGrafter"/>
</dbReference>
<protein>
    <recommendedName>
        <fullName evidence="10">Signal peptide peptidase</fullName>
    </recommendedName>
</protein>
<reference evidence="9" key="1">
    <citation type="submission" date="2021-01" db="EMBL/GenBank/DDBJ databases">
        <authorList>
            <person name="Corre E."/>
            <person name="Pelletier E."/>
            <person name="Niang G."/>
            <person name="Scheremetjew M."/>
            <person name="Finn R."/>
            <person name="Kale V."/>
            <person name="Holt S."/>
            <person name="Cochrane G."/>
            <person name="Meng A."/>
            <person name="Brown T."/>
            <person name="Cohen L."/>
        </authorList>
    </citation>
    <scope>NUCLEOTIDE SEQUENCE</scope>
    <source>
        <strain evidence="9">Ras09</strain>
    </source>
</reference>
<evidence type="ECO:0000256" key="7">
    <source>
        <dbReference type="ARBA" id="ARBA00023136"/>
    </source>
</evidence>
<comment type="similarity">
    <text evidence="2">Belongs to the peptidase A22B family.</text>
</comment>
<keyword evidence="7 8" id="KW-0472">Membrane</keyword>
<proteinExistence type="inferred from homology"/>
<keyword evidence="6 8" id="KW-1133">Transmembrane helix</keyword>
<dbReference type="GO" id="GO:0033619">
    <property type="term" value="P:membrane protein proteolysis"/>
    <property type="evidence" value="ECO:0007669"/>
    <property type="project" value="TreeGrafter"/>
</dbReference>
<dbReference type="PANTHER" id="PTHR12174:SF23">
    <property type="entry name" value="MINOR HISTOCOMPATIBILITY ANTIGEN H13"/>
    <property type="match status" value="1"/>
</dbReference>
<keyword evidence="4" id="KW-0378">Hydrolase</keyword>
<evidence type="ECO:0000256" key="3">
    <source>
        <dbReference type="ARBA" id="ARBA00022692"/>
    </source>
</evidence>
<feature type="transmembrane region" description="Helical" evidence="8">
    <location>
        <begin position="317"/>
        <end position="339"/>
    </location>
</feature>
<keyword evidence="3 8" id="KW-0812">Transmembrane</keyword>
<accession>A0A7S3FX05</accession>
<sequence length="395" mass="44278">MTNSLFQKEQAACYSVLLLLTIVGIFTDVVPIQVNITLHSILIIGIGSFKSLEELLKQIKRVHIDKKGGSQNIEQMSFSDAWQFPIAAGCTLCGLYFGIQYFGKDAMNYFLVCYIAVGGTTGIKSLIESFMGDAFAEYDKDYLIDLNVKLIGLELQVTLFDLLCLAISFVQMGLYVYYKSWIYNNILALIFCIHALQSMFLGNFKNGFLLLCLLFFYDIFFVFGTDVMLTVAKGIDAPIKLMFPKDYSGEKPQYSILGLGDIVIPGVFVSLCLRFDLLKTIDVEKLSNMIEQEEKGESGVNTMKYLVRKAIDCPKHYFMAVNVGYLLAMVVTIVIMLVFEHGQPALLYLVPGCLLSVSATALWKGELGKMWNFDEEAFIASPGEDSEEEDSKKEK</sequence>
<dbReference type="AlphaFoldDB" id="A0A7S3FX05"/>
<dbReference type="SMART" id="SM00730">
    <property type="entry name" value="PSN"/>
    <property type="match status" value="1"/>
</dbReference>
<comment type="subcellular location">
    <subcellularLocation>
        <location evidence="1">Endoplasmic reticulum membrane</location>
        <topology evidence="1">Multi-pass membrane protein</topology>
    </subcellularLocation>
</comment>
<dbReference type="GO" id="GO:0006465">
    <property type="term" value="P:signal peptide processing"/>
    <property type="evidence" value="ECO:0007669"/>
    <property type="project" value="TreeGrafter"/>
</dbReference>
<gene>
    <name evidence="9" type="ORF">SRAS04492_LOCUS9455</name>
</gene>
<dbReference type="EMBL" id="HBIA01019087">
    <property type="protein sequence ID" value="CAE0237646.1"/>
    <property type="molecule type" value="Transcribed_RNA"/>
</dbReference>
<dbReference type="Pfam" id="PF04258">
    <property type="entry name" value="Peptidase_A22B"/>
    <property type="match status" value="1"/>
</dbReference>
<evidence type="ECO:0008006" key="10">
    <source>
        <dbReference type="Google" id="ProtNLM"/>
    </source>
</evidence>
<feature type="transmembrane region" description="Helical" evidence="8">
    <location>
        <begin position="84"/>
        <end position="103"/>
    </location>
</feature>
<feature type="transmembrane region" description="Helical" evidence="8">
    <location>
        <begin position="252"/>
        <end position="273"/>
    </location>
</feature>